<proteinExistence type="predicted"/>
<comment type="caution">
    <text evidence="1">The sequence shown here is derived from an EMBL/GenBank/DDBJ whole genome shotgun (WGS) entry which is preliminary data.</text>
</comment>
<gene>
    <name evidence="1" type="ORF">GND75_000087</name>
</gene>
<evidence type="ECO:0000313" key="1">
    <source>
        <dbReference type="EMBL" id="HAE7578626.1"/>
    </source>
</evidence>
<dbReference type="EMBL" id="DAASYS010000001">
    <property type="protein sequence ID" value="HAE7578626.1"/>
    <property type="molecule type" value="Genomic_DNA"/>
</dbReference>
<reference evidence="1" key="1">
    <citation type="journal article" date="2018" name="Genome Biol.">
        <title>SKESA: strategic k-mer extension for scrupulous assemblies.</title>
        <authorList>
            <person name="Souvorov A."/>
            <person name="Agarwala R."/>
            <person name="Lipman D.J."/>
        </authorList>
    </citation>
    <scope>NUCLEOTIDE SEQUENCE</scope>
    <source>
        <strain evidence="1">166-88</strain>
    </source>
</reference>
<sequence length="68" mass="8002">MRVRPSHQKRKIRRQQTTFLCLKSSIRKAFLAFSLNLSQPDSIYINLQMRVQLRVYPGSIMLVPTQNP</sequence>
<protein>
    <submittedName>
        <fullName evidence="1">Uncharacterized protein</fullName>
    </submittedName>
</protein>
<dbReference type="AlphaFoldDB" id="A0A736MCQ0"/>
<organism evidence="1">
    <name type="scientific">Salmonella enterica subsp. houtenae serovar 44:z36[z38]:-</name>
    <dbReference type="NCBI Taxonomy" id="1967609"/>
    <lineage>
        <taxon>Bacteria</taxon>
        <taxon>Pseudomonadati</taxon>
        <taxon>Pseudomonadota</taxon>
        <taxon>Gammaproteobacteria</taxon>
        <taxon>Enterobacterales</taxon>
        <taxon>Enterobacteriaceae</taxon>
        <taxon>Salmonella</taxon>
    </lineage>
</organism>
<accession>A0A736MCQ0</accession>
<name>A0A736MCQ0_SALHO</name>
<reference evidence="1" key="2">
    <citation type="submission" date="2018-07" db="EMBL/GenBank/DDBJ databases">
        <authorList>
            <consortium name="NCBI Pathogen Detection Project"/>
        </authorList>
    </citation>
    <scope>NUCLEOTIDE SEQUENCE</scope>
    <source>
        <strain evidence="1">166-88</strain>
    </source>
</reference>